<dbReference type="InterPro" id="IPR036047">
    <property type="entry name" value="F-box-like_dom_sf"/>
</dbReference>
<dbReference type="Proteomes" id="UP000636479">
    <property type="component" value="Unassembled WGS sequence"/>
</dbReference>
<organism evidence="2 3">
    <name type="scientific">Mycena indigotica</name>
    <dbReference type="NCBI Taxonomy" id="2126181"/>
    <lineage>
        <taxon>Eukaryota</taxon>
        <taxon>Fungi</taxon>
        <taxon>Dikarya</taxon>
        <taxon>Basidiomycota</taxon>
        <taxon>Agaricomycotina</taxon>
        <taxon>Agaricomycetes</taxon>
        <taxon>Agaricomycetidae</taxon>
        <taxon>Agaricales</taxon>
        <taxon>Marasmiineae</taxon>
        <taxon>Mycenaceae</taxon>
        <taxon>Mycena</taxon>
    </lineage>
</organism>
<dbReference type="PROSITE" id="PS50181">
    <property type="entry name" value="FBOX"/>
    <property type="match status" value="1"/>
</dbReference>
<reference evidence="2" key="1">
    <citation type="submission" date="2020-05" db="EMBL/GenBank/DDBJ databases">
        <title>Mycena genomes resolve the evolution of fungal bioluminescence.</title>
        <authorList>
            <person name="Tsai I.J."/>
        </authorList>
    </citation>
    <scope>NUCLEOTIDE SEQUENCE</scope>
    <source>
        <strain evidence="2">171206Taipei</strain>
    </source>
</reference>
<dbReference type="AlphaFoldDB" id="A0A8H6RXS6"/>
<accession>A0A8H6RXS6</accession>
<protein>
    <submittedName>
        <fullName evidence="2">AGC/PKA protein kinase</fullName>
    </submittedName>
</protein>
<keyword evidence="2" id="KW-0808">Transferase</keyword>
<dbReference type="SMART" id="SM00256">
    <property type="entry name" value="FBOX"/>
    <property type="match status" value="1"/>
</dbReference>
<comment type="caution">
    <text evidence="2">The sequence shown here is derived from an EMBL/GenBank/DDBJ whole genome shotgun (WGS) entry which is preliminary data.</text>
</comment>
<gene>
    <name evidence="2" type="ORF">MIND_01389500</name>
</gene>
<dbReference type="RefSeq" id="XP_037213310.1">
    <property type="nucleotide sequence ID" value="XM_037370309.1"/>
</dbReference>
<keyword evidence="2" id="KW-0418">Kinase</keyword>
<dbReference type="GeneID" id="59352825"/>
<dbReference type="EMBL" id="JACAZF010000017">
    <property type="protein sequence ID" value="KAF7289279.1"/>
    <property type="molecule type" value="Genomic_DNA"/>
</dbReference>
<dbReference type="SUPFAM" id="SSF81383">
    <property type="entry name" value="F-box domain"/>
    <property type="match status" value="1"/>
</dbReference>
<name>A0A8H6RXS6_9AGAR</name>
<evidence type="ECO:0000313" key="2">
    <source>
        <dbReference type="EMBL" id="KAF7289279.1"/>
    </source>
</evidence>
<dbReference type="InterPro" id="IPR001810">
    <property type="entry name" value="F-box_dom"/>
</dbReference>
<dbReference type="Pfam" id="PF00646">
    <property type="entry name" value="F-box"/>
    <property type="match status" value="1"/>
</dbReference>
<dbReference type="OrthoDB" id="2849678at2759"/>
<feature type="domain" description="F-box" evidence="1">
    <location>
        <begin position="1"/>
        <end position="45"/>
    </location>
</feature>
<sequence>MLATIPTDILFEIVAHLELSDAVSLTLTCTGLRQLASERNFWILILNSARISTPIGCPALLDLSIYPLSKLKHLALSQLTLEQTWSAQHPQLRPIRPFQAANLPEPAIIIHSVQGTDVLILHVPNTGEIYCWDKREARLFPGVTHRIPTSGSITSVSVPNDSDGLSRESVAVIVRSWGFLVTYWQYIITVRHKNGKATALEYEASEITRSPDFSGLGCLFFDPHVTGCLTIDSALNVWLSTAARDHSPNNNAVTYERVAQLYNNSGQIASCCFTYRGHIYNTLEVPGGQSFRIFHLSRQLVQSKHQIPSTHDVYQYTVAIEGGNTQMENAESICFNLPTSPQYGICAVFVRSDDLTVWFTFVPCAPATTESAVTSPLDFPFNALVAKISGVLVNRVLVWLDHSGHNLAAVIRRPDGPRLTLVRYHPGNERRPATTSEHWLQTPAGIDLLATKSCCIDDTSGTVHLVDQDAVFHTLNYV</sequence>
<proteinExistence type="predicted"/>
<evidence type="ECO:0000259" key="1">
    <source>
        <dbReference type="PROSITE" id="PS50181"/>
    </source>
</evidence>
<dbReference type="GO" id="GO:0016301">
    <property type="term" value="F:kinase activity"/>
    <property type="evidence" value="ECO:0007669"/>
    <property type="project" value="UniProtKB-KW"/>
</dbReference>
<keyword evidence="3" id="KW-1185">Reference proteome</keyword>
<evidence type="ECO:0000313" key="3">
    <source>
        <dbReference type="Proteomes" id="UP000636479"/>
    </source>
</evidence>